<dbReference type="OrthoDB" id="9799663at2"/>
<evidence type="ECO:0000259" key="4">
    <source>
        <dbReference type="PROSITE" id="PS50995"/>
    </source>
</evidence>
<dbReference type="CDD" id="cd00090">
    <property type="entry name" value="HTH_ARSR"/>
    <property type="match status" value="1"/>
</dbReference>
<dbReference type="Pfam" id="PF01047">
    <property type="entry name" value="MarR"/>
    <property type="match status" value="1"/>
</dbReference>
<dbReference type="InterPro" id="IPR036388">
    <property type="entry name" value="WH-like_DNA-bd_sf"/>
</dbReference>
<dbReference type="InterPro" id="IPR036390">
    <property type="entry name" value="WH_DNA-bd_sf"/>
</dbReference>
<keyword evidence="3" id="KW-0804">Transcription</keyword>
<dbReference type="Proteomes" id="UP000318102">
    <property type="component" value="Unassembled WGS sequence"/>
</dbReference>
<dbReference type="GO" id="GO:0003700">
    <property type="term" value="F:DNA-binding transcription factor activity"/>
    <property type="evidence" value="ECO:0007669"/>
    <property type="project" value="InterPro"/>
</dbReference>
<comment type="caution">
    <text evidence="5">The sequence shown here is derived from an EMBL/GenBank/DDBJ whole genome shotgun (WGS) entry which is preliminary data.</text>
</comment>
<keyword evidence="2" id="KW-0238">DNA-binding</keyword>
<dbReference type="PANTHER" id="PTHR42756">
    <property type="entry name" value="TRANSCRIPTIONAL REGULATOR, MARR"/>
    <property type="match status" value="1"/>
</dbReference>
<dbReference type="EMBL" id="VNJK01000001">
    <property type="protein sequence ID" value="TVX93363.1"/>
    <property type="molecule type" value="Genomic_DNA"/>
</dbReference>
<protein>
    <submittedName>
        <fullName evidence="5">MarR family transcriptional regulator</fullName>
    </submittedName>
</protein>
<dbReference type="InterPro" id="IPR000835">
    <property type="entry name" value="HTH_MarR-typ"/>
</dbReference>
<dbReference type="InterPro" id="IPR011991">
    <property type="entry name" value="ArsR-like_HTH"/>
</dbReference>
<dbReference type="RefSeq" id="WP_144989774.1">
    <property type="nucleotide sequence ID" value="NZ_VNJK01000001.1"/>
</dbReference>
<dbReference type="Gene3D" id="1.10.10.10">
    <property type="entry name" value="Winged helix-like DNA-binding domain superfamily/Winged helix DNA-binding domain"/>
    <property type="match status" value="1"/>
</dbReference>
<gene>
    <name evidence="5" type="ORF">FPZ44_10050</name>
</gene>
<accession>A0A559J0J6</accession>
<name>A0A559J0J6_9BACL</name>
<sequence>MINGDAASLISQIRDAVNKLIMSEFERRHIKGIVPSHGDILVYLYKHTNVTMKELAEHIHRSKPTVTVLINKLEEYGYVVREKDGSDNRITYIKLTQKGTELYPIFNDISVEIRERMYGGFSEQEGEQLEQLLQNLLRRF</sequence>
<feature type="domain" description="HTH marR-type" evidence="4">
    <location>
        <begin position="3"/>
        <end position="138"/>
    </location>
</feature>
<organism evidence="5 6">
    <name type="scientific">Paenibacillus agilis</name>
    <dbReference type="NCBI Taxonomy" id="3020863"/>
    <lineage>
        <taxon>Bacteria</taxon>
        <taxon>Bacillati</taxon>
        <taxon>Bacillota</taxon>
        <taxon>Bacilli</taxon>
        <taxon>Bacillales</taxon>
        <taxon>Paenibacillaceae</taxon>
        <taxon>Paenibacillus</taxon>
    </lineage>
</organism>
<proteinExistence type="predicted"/>
<reference evidence="5 6" key="1">
    <citation type="submission" date="2019-07" db="EMBL/GenBank/DDBJ databases">
        <authorList>
            <person name="Kim J."/>
        </authorList>
    </citation>
    <scope>NUCLEOTIDE SEQUENCE [LARGE SCALE GENOMIC DNA]</scope>
    <source>
        <strain evidence="5 6">N4</strain>
    </source>
</reference>
<keyword evidence="6" id="KW-1185">Reference proteome</keyword>
<evidence type="ECO:0000256" key="2">
    <source>
        <dbReference type="ARBA" id="ARBA00023125"/>
    </source>
</evidence>
<evidence type="ECO:0000313" key="5">
    <source>
        <dbReference type="EMBL" id="TVX93363.1"/>
    </source>
</evidence>
<evidence type="ECO:0000313" key="6">
    <source>
        <dbReference type="Proteomes" id="UP000318102"/>
    </source>
</evidence>
<evidence type="ECO:0000256" key="3">
    <source>
        <dbReference type="ARBA" id="ARBA00023163"/>
    </source>
</evidence>
<dbReference type="PROSITE" id="PS50995">
    <property type="entry name" value="HTH_MARR_2"/>
    <property type="match status" value="1"/>
</dbReference>
<keyword evidence="1" id="KW-0805">Transcription regulation</keyword>
<dbReference type="SMART" id="SM00347">
    <property type="entry name" value="HTH_MARR"/>
    <property type="match status" value="1"/>
</dbReference>
<dbReference type="GO" id="GO:0003677">
    <property type="term" value="F:DNA binding"/>
    <property type="evidence" value="ECO:0007669"/>
    <property type="project" value="UniProtKB-KW"/>
</dbReference>
<dbReference type="SUPFAM" id="SSF46785">
    <property type="entry name" value="Winged helix' DNA-binding domain"/>
    <property type="match status" value="1"/>
</dbReference>
<dbReference type="PRINTS" id="PR00598">
    <property type="entry name" value="HTHMARR"/>
</dbReference>
<dbReference type="PANTHER" id="PTHR42756:SF1">
    <property type="entry name" value="TRANSCRIPTIONAL REPRESSOR OF EMRAB OPERON"/>
    <property type="match status" value="1"/>
</dbReference>
<evidence type="ECO:0000256" key="1">
    <source>
        <dbReference type="ARBA" id="ARBA00023015"/>
    </source>
</evidence>
<dbReference type="AlphaFoldDB" id="A0A559J0J6"/>